<accession>A0A9J6EG20</accession>
<keyword evidence="4" id="KW-1185">Reference proteome</keyword>
<evidence type="ECO:0000313" key="3">
    <source>
        <dbReference type="EMBL" id="KAH8033310.1"/>
    </source>
</evidence>
<evidence type="ECO:0000256" key="2">
    <source>
        <dbReference type="SAM" id="MobiDB-lite"/>
    </source>
</evidence>
<sequence>MTYTETVTENGGEMNEKDEARTETVDARATDGRWTDSVWNCRHRVSGQSFFCKLNNHVVHPSDSGGRNGIYDPLCHSRSRRVAQLLRTKVQKKKKSTGDGASAALVIIATMDDTEFEKLIERGKAFGFVGKQLYNFVEKERNSLKEERDAERTRYMQNMQLEMEREQERSRLRIEKAKERLKLVPLTTQPDPCSGSGISNNATVHAPNKLAQSYHEYVEKLRLKIQSRRREFEAFDLMYKRCKEPECVEPPKAGQAGSTWEADSRFIPEPNVLAEESAFVAKVANESWRHGDEELCRQGSNGTEKPSAGDSPQPPCMFVSMAADTEVRSTTRSAGENPCNYIGSEPCAEVHCGLDSTIVDSSFRCERRSPEESICIVQEPVKLSSSEDSIDSRRNNPDCVHSVSIQTNQSSYAQDLMEADAPKKCTRKCAKRKRRRKVQKAAKAVRKLKQMRGPKRDTTQQKILLRVVTFARRARPHAPNRPKGRGVRQAIVPAARRSQPPPLHSCVRGAECTGKERIMPRRRDAVAKPISVERGVDDGLLL</sequence>
<organism evidence="3 4">
    <name type="scientific">Rhipicephalus microplus</name>
    <name type="common">Cattle tick</name>
    <name type="synonym">Boophilus microplus</name>
    <dbReference type="NCBI Taxonomy" id="6941"/>
    <lineage>
        <taxon>Eukaryota</taxon>
        <taxon>Metazoa</taxon>
        <taxon>Ecdysozoa</taxon>
        <taxon>Arthropoda</taxon>
        <taxon>Chelicerata</taxon>
        <taxon>Arachnida</taxon>
        <taxon>Acari</taxon>
        <taxon>Parasitiformes</taxon>
        <taxon>Ixodida</taxon>
        <taxon>Ixodoidea</taxon>
        <taxon>Ixodidae</taxon>
        <taxon>Rhipicephalinae</taxon>
        <taxon>Rhipicephalus</taxon>
        <taxon>Boophilus</taxon>
    </lineage>
</organism>
<dbReference type="Proteomes" id="UP000821866">
    <property type="component" value="Chromosome 2"/>
</dbReference>
<gene>
    <name evidence="3" type="ORF">HPB51_009492</name>
</gene>
<evidence type="ECO:0000256" key="1">
    <source>
        <dbReference type="SAM" id="Coils"/>
    </source>
</evidence>
<protein>
    <submittedName>
        <fullName evidence="3">Uncharacterized protein</fullName>
    </submittedName>
</protein>
<reference evidence="3" key="1">
    <citation type="journal article" date="2020" name="Cell">
        <title>Large-Scale Comparative Analyses of Tick Genomes Elucidate Their Genetic Diversity and Vector Capacities.</title>
        <authorList>
            <consortium name="Tick Genome and Microbiome Consortium (TIGMIC)"/>
            <person name="Jia N."/>
            <person name="Wang J."/>
            <person name="Shi W."/>
            <person name="Du L."/>
            <person name="Sun Y."/>
            <person name="Zhan W."/>
            <person name="Jiang J.F."/>
            <person name="Wang Q."/>
            <person name="Zhang B."/>
            <person name="Ji P."/>
            <person name="Bell-Sakyi L."/>
            <person name="Cui X.M."/>
            <person name="Yuan T.T."/>
            <person name="Jiang B.G."/>
            <person name="Yang W.F."/>
            <person name="Lam T.T."/>
            <person name="Chang Q.C."/>
            <person name="Ding S.J."/>
            <person name="Wang X.J."/>
            <person name="Zhu J.G."/>
            <person name="Ruan X.D."/>
            <person name="Zhao L."/>
            <person name="Wei J.T."/>
            <person name="Ye R.Z."/>
            <person name="Que T.C."/>
            <person name="Du C.H."/>
            <person name="Zhou Y.H."/>
            <person name="Cheng J.X."/>
            <person name="Dai P.F."/>
            <person name="Guo W.B."/>
            <person name="Han X.H."/>
            <person name="Huang E.J."/>
            <person name="Li L.F."/>
            <person name="Wei W."/>
            <person name="Gao Y.C."/>
            <person name="Liu J.Z."/>
            <person name="Shao H.Z."/>
            <person name="Wang X."/>
            <person name="Wang C.C."/>
            <person name="Yang T.C."/>
            <person name="Huo Q.B."/>
            <person name="Li W."/>
            <person name="Chen H.Y."/>
            <person name="Chen S.E."/>
            <person name="Zhou L.G."/>
            <person name="Ni X.B."/>
            <person name="Tian J.H."/>
            <person name="Sheng Y."/>
            <person name="Liu T."/>
            <person name="Pan Y.S."/>
            <person name="Xia L.Y."/>
            <person name="Li J."/>
            <person name="Zhao F."/>
            <person name="Cao W.C."/>
        </authorList>
    </citation>
    <scope>NUCLEOTIDE SEQUENCE</scope>
    <source>
        <strain evidence="3">Rmic-2018</strain>
    </source>
</reference>
<feature type="region of interest" description="Disordered" evidence="2">
    <location>
        <begin position="294"/>
        <end position="314"/>
    </location>
</feature>
<name>A0A9J6EG20_RHIMP</name>
<feature type="compositionally biased region" description="Basic and acidic residues" evidence="2">
    <location>
        <begin position="14"/>
        <end position="27"/>
    </location>
</feature>
<feature type="region of interest" description="Disordered" evidence="2">
    <location>
        <begin position="1"/>
        <end position="27"/>
    </location>
</feature>
<proteinExistence type="predicted"/>
<reference evidence="3" key="2">
    <citation type="submission" date="2021-09" db="EMBL/GenBank/DDBJ databases">
        <authorList>
            <person name="Jia N."/>
            <person name="Wang J."/>
            <person name="Shi W."/>
            <person name="Du L."/>
            <person name="Sun Y."/>
            <person name="Zhan W."/>
            <person name="Jiang J."/>
            <person name="Wang Q."/>
            <person name="Zhang B."/>
            <person name="Ji P."/>
            <person name="Sakyi L.B."/>
            <person name="Cui X."/>
            <person name="Yuan T."/>
            <person name="Jiang B."/>
            <person name="Yang W."/>
            <person name="Lam T.T.-Y."/>
            <person name="Chang Q."/>
            <person name="Ding S."/>
            <person name="Wang X."/>
            <person name="Zhu J."/>
            <person name="Ruan X."/>
            <person name="Zhao L."/>
            <person name="Wei J."/>
            <person name="Que T."/>
            <person name="Du C."/>
            <person name="Cheng J."/>
            <person name="Dai P."/>
            <person name="Han X."/>
            <person name="Huang E."/>
            <person name="Gao Y."/>
            <person name="Liu J."/>
            <person name="Shao H."/>
            <person name="Ye R."/>
            <person name="Li L."/>
            <person name="Wei W."/>
            <person name="Wang X."/>
            <person name="Wang C."/>
            <person name="Huo Q."/>
            <person name="Li W."/>
            <person name="Guo W."/>
            <person name="Chen H."/>
            <person name="Chen S."/>
            <person name="Zhou L."/>
            <person name="Zhou L."/>
            <person name="Ni X."/>
            <person name="Tian J."/>
            <person name="Zhou Y."/>
            <person name="Sheng Y."/>
            <person name="Liu T."/>
            <person name="Pan Y."/>
            <person name="Xia L."/>
            <person name="Li J."/>
            <person name="Zhao F."/>
            <person name="Cao W."/>
        </authorList>
    </citation>
    <scope>NUCLEOTIDE SEQUENCE</scope>
    <source>
        <strain evidence="3">Rmic-2018</strain>
        <tissue evidence="3">Larvae</tissue>
    </source>
</reference>
<feature type="coiled-coil region" evidence="1">
    <location>
        <begin position="134"/>
        <end position="180"/>
    </location>
</feature>
<evidence type="ECO:0000313" key="4">
    <source>
        <dbReference type="Proteomes" id="UP000821866"/>
    </source>
</evidence>
<dbReference type="AlphaFoldDB" id="A0A9J6EG20"/>
<dbReference type="EMBL" id="JABSTU010000004">
    <property type="protein sequence ID" value="KAH8033310.1"/>
    <property type="molecule type" value="Genomic_DNA"/>
</dbReference>
<keyword evidence="1" id="KW-0175">Coiled coil</keyword>
<comment type="caution">
    <text evidence="3">The sequence shown here is derived from an EMBL/GenBank/DDBJ whole genome shotgun (WGS) entry which is preliminary data.</text>
</comment>